<organism evidence="1 2">
    <name type="scientific">Martelella mediterranea DSM 17316</name>
    <dbReference type="NCBI Taxonomy" id="1122214"/>
    <lineage>
        <taxon>Bacteria</taxon>
        <taxon>Pseudomonadati</taxon>
        <taxon>Pseudomonadota</taxon>
        <taxon>Alphaproteobacteria</taxon>
        <taxon>Hyphomicrobiales</taxon>
        <taxon>Aurantimonadaceae</taxon>
        <taxon>Martelella</taxon>
    </lineage>
</organism>
<dbReference type="OrthoDB" id="7947361at2"/>
<dbReference type="RefSeq" id="WP_018065129.1">
    <property type="nucleotide sequence ID" value="NZ_AQWH01000011.1"/>
</dbReference>
<reference evidence="1 2" key="1">
    <citation type="submission" date="2017-03" db="EMBL/GenBank/DDBJ databases">
        <title>Foreign affairs: Plasmid Transfer between Roseobacters and Rhizobia.</title>
        <authorList>
            <person name="Bartling P."/>
            <person name="Bunk B."/>
            <person name="Overmann J."/>
            <person name="Brinkmann H."/>
            <person name="Petersen J."/>
        </authorList>
    </citation>
    <scope>NUCLEOTIDE SEQUENCE [LARGE SCALE GENOMIC DNA]</scope>
    <source>
        <strain evidence="1 2">MACL11</strain>
    </source>
</reference>
<dbReference type="Gene3D" id="3.20.80.10">
    <property type="entry name" value="Regulatory factor, effector binding domain"/>
    <property type="match status" value="1"/>
</dbReference>
<keyword evidence="2" id="KW-1185">Reference proteome</keyword>
<evidence type="ECO:0008006" key="3">
    <source>
        <dbReference type="Google" id="ProtNLM"/>
    </source>
</evidence>
<accession>A0A1U9YYP6</accession>
<dbReference type="eggNOG" id="COG3708">
    <property type="taxonomic scope" value="Bacteria"/>
</dbReference>
<dbReference type="STRING" id="1122214.Mame_01198"/>
<dbReference type="SUPFAM" id="SSF55136">
    <property type="entry name" value="Probable bacterial effector-binding domain"/>
    <property type="match status" value="1"/>
</dbReference>
<dbReference type="EMBL" id="CP020330">
    <property type="protein sequence ID" value="AQZ50567.1"/>
    <property type="molecule type" value="Genomic_DNA"/>
</dbReference>
<sequence>MIATTSLPELVCVGLTVSGTWQELPKAVPAGWERLFAAAPEAENFLEVSRRQGDGTYAEFLGFLAAGKTEIPDSLERHVVAPGRYLRLRHDGPLADIAGGFARLHAHAEAAGMTAGALKLDFGYRRGLPDTPHELYLGIAPEPLALGGSASG</sequence>
<evidence type="ECO:0000313" key="1">
    <source>
        <dbReference type="EMBL" id="AQZ50567.1"/>
    </source>
</evidence>
<evidence type="ECO:0000313" key="2">
    <source>
        <dbReference type="Proteomes" id="UP000191135"/>
    </source>
</evidence>
<gene>
    <name evidence="1" type="ORF">Mame_01198</name>
</gene>
<dbReference type="Proteomes" id="UP000191135">
    <property type="component" value="Chromosome"/>
</dbReference>
<dbReference type="AlphaFoldDB" id="A0A1U9YYP6"/>
<protein>
    <recommendedName>
        <fullName evidence="3">Bacterial transcription activator, effector binding domain</fullName>
    </recommendedName>
</protein>
<dbReference type="InterPro" id="IPR011256">
    <property type="entry name" value="Reg_factor_effector_dom_sf"/>
</dbReference>
<proteinExistence type="predicted"/>
<name>A0A1U9YYP6_9HYPH</name>
<dbReference type="KEGG" id="mmed:Mame_01198"/>